<dbReference type="RefSeq" id="WP_185192570.1">
    <property type="nucleotide sequence ID" value="NZ_JACKXD010000002.1"/>
</dbReference>
<dbReference type="AlphaFoldDB" id="A0A7J9SJC9"/>
<dbReference type="InterPro" id="IPR029069">
    <property type="entry name" value="HotDog_dom_sf"/>
</dbReference>
<dbReference type="Proteomes" id="UP000546257">
    <property type="component" value="Unassembled WGS sequence"/>
</dbReference>
<organism evidence="1 2">
    <name type="scientific">Halobellus ruber</name>
    <dbReference type="NCBI Taxonomy" id="2761102"/>
    <lineage>
        <taxon>Archaea</taxon>
        <taxon>Methanobacteriati</taxon>
        <taxon>Methanobacteriota</taxon>
        <taxon>Stenosarchaea group</taxon>
        <taxon>Halobacteria</taxon>
        <taxon>Halobacteriales</taxon>
        <taxon>Haloferacaceae</taxon>
        <taxon>Halobellus</taxon>
    </lineage>
</organism>
<evidence type="ECO:0000313" key="1">
    <source>
        <dbReference type="EMBL" id="MBB6646219.1"/>
    </source>
</evidence>
<gene>
    <name evidence="1" type="ORF">H5V44_07945</name>
</gene>
<sequence>MARARPAGDHLFLQSKVLGRRPSNTYDDRGYVTVEFEGVNQEDTVVVSYGSTALVKRRGYEE</sequence>
<dbReference type="Gene3D" id="3.10.129.10">
    <property type="entry name" value="Hotdog Thioesterase"/>
    <property type="match status" value="1"/>
</dbReference>
<comment type="caution">
    <text evidence="1">The sequence shown here is derived from an EMBL/GenBank/DDBJ whole genome shotgun (WGS) entry which is preliminary data.</text>
</comment>
<accession>A0A7J9SJC9</accession>
<evidence type="ECO:0000313" key="2">
    <source>
        <dbReference type="Proteomes" id="UP000546257"/>
    </source>
</evidence>
<proteinExistence type="predicted"/>
<reference evidence="1 2" key="1">
    <citation type="submission" date="2020-08" db="EMBL/GenBank/DDBJ databases">
        <authorList>
            <person name="Seo M.-J."/>
        </authorList>
    </citation>
    <scope>NUCLEOTIDE SEQUENCE [LARGE SCALE GENOMIC DNA]</scope>
    <source>
        <strain evidence="1 2">MBLA0160</strain>
    </source>
</reference>
<dbReference type="SUPFAM" id="SSF54637">
    <property type="entry name" value="Thioesterase/thiol ester dehydrase-isomerase"/>
    <property type="match status" value="1"/>
</dbReference>
<protein>
    <submittedName>
        <fullName evidence="1">Uncharacterized protein</fullName>
    </submittedName>
</protein>
<dbReference type="EMBL" id="JACKXD010000002">
    <property type="protein sequence ID" value="MBB6646219.1"/>
    <property type="molecule type" value="Genomic_DNA"/>
</dbReference>
<keyword evidence="2" id="KW-1185">Reference proteome</keyword>
<name>A0A7J9SJC9_9EURY</name>